<accession>A0A7X0F869</accession>
<keyword evidence="1" id="KW-0472">Membrane</keyword>
<evidence type="ECO:0000313" key="2">
    <source>
        <dbReference type="EMBL" id="MBB6354845.1"/>
    </source>
</evidence>
<organism evidence="2 3">
    <name type="scientific">Aminobacter aganoensis</name>
    <dbReference type="NCBI Taxonomy" id="83264"/>
    <lineage>
        <taxon>Bacteria</taxon>
        <taxon>Pseudomonadati</taxon>
        <taxon>Pseudomonadota</taxon>
        <taxon>Alphaproteobacteria</taxon>
        <taxon>Hyphomicrobiales</taxon>
        <taxon>Phyllobacteriaceae</taxon>
        <taxon>Aminobacter</taxon>
    </lineage>
</organism>
<dbReference type="EMBL" id="JACHOU010000005">
    <property type="protein sequence ID" value="MBB6354845.1"/>
    <property type="molecule type" value="Genomic_DNA"/>
</dbReference>
<name>A0A7X0F869_9HYPH</name>
<keyword evidence="3" id="KW-1185">Reference proteome</keyword>
<protein>
    <submittedName>
        <fullName evidence="2">Uncharacterized protein</fullName>
    </submittedName>
</protein>
<sequence>MGQGPWRILVCKVNMFVVMAVRMMVMMVPVIVVVPVAMVVVMPAVVMVVVMTVIAAPHAGVAFAIDANVLRAAAAYLAHGYLPLLAVDVLLADGSPA</sequence>
<feature type="transmembrane region" description="Helical" evidence="1">
    <location>
        <begin position="72"/>
        <end position="92"/>
    </location>
</feature>
<evidence type="ECO:0000256" key="1">
    <source>
        <dbReference type="SAM" id="Phobius"/>
    </source>
</evidence>
<feature type="transmembrane region" description="Helical" evidence="1">
    <location>
        <begin position="16"/>
        <end position="38"/>
    </location>
</feature>
<proteinExistence type="predicted"/>
<feature type="transmembrane region" description="Helical" evidence="1">
    <location>
        <begin position="44"/>
        <end position="65"/>
    </location>
</feature>
<gene>
    <name evidence="2" type="ORF">GGR00_002641</name>
</gene>
<keyword evidence="1" id="KW-0812">Transmembrane</keyword>
<keyword evidence="1" id="KW-1133">Transmembrane helix</keyword>
<comment type="caution">
    <text evidence="2">The sequence shown here is derived from an EMBL/GenBank/DDBJ whole genome shotgun (WGS) entry which is preliminary data.</text>
</comment>
<reference evidence="2 3" key="1">
    <citation type="submission" date="2020-08" db="EMBL/GenBank/DDBJ databases">
        <title>Genomic Encyclopedia of Type Strains, Phase IV (KMG-IV): sequencing the most valuable type-strain genomes for metagenomic binning, comparative biology and taxonomic classification.</title>
        <authorList>
            <person name="Goeker M."/>
        </authorList>
    </citation>
    <scope>NUCLEOTIDE SEQUENCE [LARGE SCALE GENOMIC DNA]</scope>
    <source>
        <strain evidence="2 3">DSM 7051</strain>
    </source>
</reference>
<evidence type="ECO:0000313" key="3">
    <source>
        <dbReference type="Proteomes" id="UP000536262"/>
    </source>
</evidence>
<dbReference type="RefSeq" id="WP_246441358.1">
    <property type="nucleotide sequence ID" value="NZ_BAABEG010000001.1"/>
</dbReference>
<dbReference type="AlphaFoldDB" id="A0A7X0F869"/>
<dbReference type="Proteomes" id="UP000536262">
    <property type="component" value="Unassembled WGS sequence"/>
</dbReference>